<dbReference type="SMART" id="SM00267">
    <property type="entry name" value="GGDEF"/>
    <property type="match status" value="1"/>
</dbReference>
<keyword evidence="1" id="KW-1133">Transmembrane helix</keyword>
<protein>
    <recommendedName>
        <fullName evidence="2">GGDEF domain-containing protein</fullName>
    </recommendedName>
</protein>
<dbReference type="Proteomes" id="UP000249890">
    <property type="component" value="Chromosome"/>
</dbReference>
<feature type="transmembrane region" description="Helical" evidence="1">
    <location>
        <begin position="154"/>
        <end position="179"/>
    </location>
</feature>
<evidence type="ECO:0000313" key="3">
    <source>
        <dbReference type="EMBL" id="ASA23775.1"/>
    </source>
</evidence>
<sequence>MSFELHQPTLLICLFLGNFFMVLLILAYRSRFSRDRIYMLFVASKCMQLGILLLLLLEARILPPVLPLVALLWLAAGVVETMAILLLVGMYSHKMMEYYRLLSAAALFLLLAFVIWQGRFTVASAALSGSLLMTYPAYILLVRIRETALQRAMGWLYAVVALALAGRALVGVASGYPAIAALLHLFFYTGIFLLMFLGTSGFMLLSREQAYAELTRVATYDELTGILNRRSFVLRARPLIAAAALQGAPYSFLLLDLDHFKSVNDTYGHDTGDKVLRDFAARIGQQLHNGELFGRFGGEEFAILLHRADMQASSETAERLRASLSGAVINGAQLPYSVSIGVITVASGERMSLNSLYKLSDTALYRAKQQGRNRVERSEAGGA</sequence>
<evidence type="ECO:0000313" key="4">
    <source>
        <dbReference type="Proteomes" id="UP000249890"/>
    </source>
</evidence>
<dbReference type="GO" id="GO:0052621">
    <property type="term" value="F:diguanylate cyclase activity"/>
    <property type="evidence" value="ECO:0007669"/>
    <property type="project" value="TreeGrafter"/>
</dbReference>
<proteinExistence type="predicted"/>
<dbReference type="InterPro" id="IPR000160">
    <property type="entry name" value="GGDEF_dom"/>
</dbReference>
<name>A0A2Z2KI43_9BACL</name>
<feature type="transmembrane region" description="Helical" evidence="1">
    <location>
        <begin position="69"/>
        <end position="91"/>
    </location>
</feature>
<evidence type="ECO:0000259" key="2">
    <source>
        <dbReference type="PROSITE" id="PS50887"/>
    </source>
</evidence>
<dbReference type="InterPro" id="IPR050469">
    <property type="entry name" value="Diguanylate_Cyclase"/>
</dbReference>
<dbReference type="FunFam" id="3.30.70.270:FF:000001">
    <property type="entry name" value="Diguanylate cyclase domain protein"/>
    <property type="match status" value="1"/>
</dbReference>
<feature type="transmembrane region" description="Helical" evidence="1">
    <location>
        <begin position="98"/>
        <end position="116"/>
    </location>
</feature>
<dbReference type="NCBIfam" id="TIGR00254">
    <property type="entry name" value="GGDEF"/>
    <property type="match status" value="1"/>
</dbReference>
<dbReference type="AlphaFoldDB" id="A0A2Z2KI43"/>
<dbReference type="Pfam" id="PF00990">
    <property type="entry name" value="GGDEF"/>
    <property type="match status" value="1"/>
</dbReference>
<gene>
    <name evidence="3" type="ORF">B9T62_25130</name>
</gene>
<keyword evidence="1" id="KW-0472">Membrane</keyword>
<reference evidence="3 4" key="1">
    <citation type="submission" date="2017-06" db="EMBL/GenBank/DDBJ databases">
        <title>Complete genome sequence of Paenibacillus donghaensis KCTC 13049T isolated from East Sea sediment, South Korea.</title>
        <authorList>
            <person name="Jung B.K."/>
            <person name="Hong S.-J."/>
            <person name="Shin J.-H."/>
        </authorList>
    </citation>
    <scope>NUCLEOTIDE SEQUENCE [LARGE SCALE GENOMIC DNA]</scope>
    <source>
        <strain evidence="3 4">KCTC 13049</strain>
    </source>
</reference>
<evidence type="ECO:0000256" key="1">
    <source>
        <dbReference type="SAM" id="Phobius"/>
    </source>
</evidence>
<dbReference type="RefSeq" id="WP_087917761.1">
    <property type="nucleotide sequence ID" value="NZ_CP021780.1"/>
</dbReference>
<organism evidence="3 4">
    <name type="scientific">Paenibacillus donghaensis</name>
    <dbReference type="NCBI Taxonomy" id="414771"/>
    <lineage>
        <taxon>Bacteria</taxon>
        <taxon>Bacillati</taxon>
        <taxon>Bacillota</taxon>
        <taxon>Bacilli</taxon>
        <taxon>Bacillales</taxon>
        <taxon>Paenibacillaceae</taxon>
        <taxon>Paenibacillus</taxon>
    </lineage>
</organism>
<dbReference type="SUPFAM" id="SSF55073">
    <property type="entry name" value="Nucleotide cyclase"/>
    <property type="match status" value="1"/>
</dbReference>
<dbReference type="OrthoDB" id="9759607at2"/>
<feature type="transmembrane region" description="Helical" evidence="1">
    <location>
        <begin position="122"/>
        <end position="142"/>
    </location>
</feature>
<dbReference type="InterPro" id="IPR043128">
    <property type="entry name" value="Rev_trsase/Diguanyl_cyclase"/>
</dbReference>
<feature type="domain" description="GGDEF" evidence="2">
    <location>
        <begin position="248"/>
        <end position="380"/>
    </location>
</feature>
<accession>A0A2Z2KI43</accession>
<feature type="transmembrane region" description="Helical" evidence="1">
    <location>
        <begin position="185"/>
        <end position="206"/>
    </location>
</feature>
<keyword evidence="4" id="KW-1185">Reference proteome</keyword>
<keyword evidence="1" id="KW-0812">Transmembrane</keyword>
<feature type="transmembrane region" description="Helical" evidence="1">
    <location>
        <begin position="38"/>
        <end position="57"/>
    </location>
</feature>
<dbReference type="PANTHER" id="PTHR45138">
    <property type="entry name" value="REGULATORY COMPONENTS OF SENSORY TRANSDUCTION SYSTEM"/>
    <property type="match status" value="1"/>
</dbReference>
<dbReference type="InterPro" id="IPR029787">
    <property type="entry name" value="Nucleotide_cyclase"/>
</dbReference>
<dbReference type="CDD" id="cd01949">
    <property type="entry name" value="GGDEF"/>
    <property type="match status" value="1"/>
</dbReference>
<feature type="transmembrane region" description="Helical" evidence="1">
    <location>
        <begin position="6"/>
        <end position="26"/>
    </location>
</feature>
<dbReference type="KEGG" id="pdh:B9T62_25130"/>
<dbReference type="PROSITE" id="PS50887">
    <property type="entry name" value="GGDEF"/>
    <property type="match status" value="1"/>
</dbReference>
<dbReference type="Gene3D" id="3.30.70.270">
    <property type="match status" value="1"/>
</dbReference>
<dbReference type="EMBL" id="CP021780">
    <property type="protein sequence ID" value="ASA23775.1"/>
    <property type="molecule type" value="Genomic_DNA"/>
</dbReference>
<dbReference type="PANTHER" id="PTHR45138:SF9">
    <property type="entry name" value="DIGUANYLATE CYCLASE DGCM-RELATED"/>
    <property type="match status" value="1"/>
</dbReference>